<evidence type="ECO:0008006" key="5">
    <source>
        <dbReference type="Google" id="ProtNLM"/>
    </source>
</evidence>
<organism evidence="2 3">
    <name type="scientific">Limnobaculum xujianqingii</name>
    <dbReference type="NCBI Taxonomy" id="2738837"/>
    <lineage>
        <taxon>Bacteria</taxon>
        <taxon>Pseudomonadati</taxon>
        <taxon>Pseudomonadota</taxon>
        <taxon>Gammaproteobacteria</taxon>
        <taxon>Enterobacterales</taxon>
        <taxon>Budviciaceae</taxon>
        <taxon>Limnobaculum</taxon>
    </lineage>
</organism>
<dbReference type="RefSeq" id="WP_228397621.1">
    <property type="nucleotide sequence ID" value="NZ_JADRCP010000001.1"/>
</dbReference>
<evidence type="ECO:0000313" key="4">
    <source>
        <dbReference type="Proteomes" id="UP001296969"/>
    </source>
</evidence>
<accession>A0A9D7AGV9</accession>
<dbReference type="AlphaFoldDB" id="A0A9D7AGV9"/>
<protein>
    <recommendedName>
        <fullName evidence="5">Phage protein</fullName>
    </recommendedName>
</protein>
<evidence type="ECO:0000313" key="1">
    <source>
        <dbReference type="EMBL" id="MBK5072565.1"/>
    </source>
</evidence>
<evidence type="ECO:0000313" key="2">
    <source>
        <dbReference type="EMBL" id="MBK5175874.1"/>
    </source>
</evidence>
<gene>
    <name evidence="2" type="ORF">I2492_06020</name>
    <name evidence="1" type="ORF">I2493_06020</name>
</gene>
<dbReference type="Proteomes" id="UP000807542">
    <property type="component" value="Unassembled WGS sequence"/>
</dbReference>
<reference evidence="2 4" key="1">
    <citation type="submission" date="2020-11" db="EMBL/GenBank/DDBJ databases">
        <title>Insectihabitans protaetiae gen. nov. sp. nov. and Insectihabitans allomyrinae sp. nov., isolated from larvae of Protaetia brevitarsis seulensis and Allomyrina dichotoma, respectively.</title>
        <authorList>
            <person name="Lee S.D."/>
            <person name="Byeon Y.-S."/>
            <person name="Kim S.-M."/>
            <person name="Yang H.L."/>
            <person name="Kim I.S."/>
        </authorList>
    </citation>
    <scope>NUCLEOTIDE SEQUENCE</scope>
    <source>
        <strain evidence="2">CWB-B4</strain>
        <strain evidence="1 4">CWB-B43</strain>
    </source>
</reference>
<sequence>MAKFTGREFLKELAVIRRALRADIKAHSTGLDTSPEAIKERRKRVLNGDFTFFAYTYFPHHIRGEPSLFHAHFCKRYPQLLQRTTGCSEWWIAPRGEAKSSLLTKIGPVWCTVQALHQRDDVRQELALTGERPLFIDYIILLGAETKLPSKLLEVVKTELIVNSALALDFPEICGKGPVWKIGEFVTVSGVKIESFGAEQAIRGTFHGASRPKLLLGDDLITDAEAKSPTERENRWNWLSKAIDYLGPPDGSVKYMGVGTVLDKDDPISRAKRTIGHVVHHFRAIVTYPKRMDLWDKCQEIMLNEDKQAQEQAKELELDLPDDKLPSYRFYLKNKTEMDEDAVTSWPAVRPLYWLMRQRAKNSRAFSTEMQGDPRTDEDRTFTNIQFYVQTWREWLIFGACDPSMGKGQKADPSSIIVGGYDLYKRKLNVMEAESKRRLPSKIEADLIRIQRQFKCQAIGFENNNAYEHSRQTFVQAGLREGVALPLVGVTASVPLEVRVDSLEPFVNDRFNPRILFHPGLVSLLAQLEEWPEPQSGHHYDNLSALHILWMIAVSRSVGFEWQSIGNTQSRHNNAHSDFDDDDAMDDDGGFGLRW</sequence>
<dbReference type="EMBL" id="JADRCP010000001">
    <property type="protein sequence ID" value="MBK5175874.1"/>
    <property type="molecule type" value="Genomic_DNA"/>
</dbReference>
<name>A0A9D7AGV9_9GAMM</name>
<keyword evidence="4" id="KW-1185">Reference proteome</keyword>
<evidence type="ECO:0000313" key="3">
    <source>
        <dbReference type="Proteomes" id="UP000807542"/>
    </source>
</evidence>
<comment type="caution">
    <text evidence="2">The sequence shown here is derived from an EMBL/GenBank/DDBJ whole genome shotgun (WGS) entry which is preliminary data.</text>
</comment>
<dbReference type="Proteomes" id="UP001296969">
    <property type="component" value="Unassembled WGS sequence"/>
</dbReference>
<proteinExistence type="predicted"/>
<dbReference type="EMBL" id="JADRCQ010000001">
    <property type="protein sequence ID" value="MBK5072565.1"/>
    <property type="molecule type" value="Genomic_DNA"/>
</dbReference>